<proteinExistence type="predicted"/>
<dbReference type="InterPro" id="IPR002563">
    <property type="entry name" value="Flavin_Rdtase-like_dom"/>
</dbReference>
<dbReference type="GO" id="GO:0016646">
    <property type="term" value="F:oxidoreductase activity, acting on the CH-NH group of donors, NAD or NADP as acceptor"/>
    <property type="evidence" value="ECO:0007669"/>
    <property type="project" value="UniProtKB-ARBA"/>
</dbReference>
<accession>A0A3N9THJ7</accession>
<dbReference type="SMART" id="SM00903">
    <property type="entry name" value="Flavin_Reduct"/>
    <property type="match status" value="1"/>
</dbReference>
<evidence type="ECO:0000259" key="1">
    <source>
        <dbReference type="SMART" id="SM00903"/>
    </source>
</evidence>
<name>A0A3N9THJ7_9VIBR</name>
<dbReference type="Pfam" id="PF01613">
    <property type="entry name" value="Flavin_Reduct"/>
    <property type="match status" value="1"/>
</dbReference>
<gene>
    <name evidence="2" type="ORF">EES38_10590</name>
</gene>
<organism evidence="2 3">
    <name type="scientific">Vibrio viridaestus</name>
    <dbReference type="NCBI Taxonomy" id="2487322"/>
    <lineage>
        <taxon>Bacteria</taxon>
        <taxon>Pseudomonadati</taxon>
        <taxon>Pseudomonadota</taxon>
        <taxon>Gammaproteobacteria</taxon>
        <taxon>Vibrionales</taxon>
        <taxon>Vibrionaceae</taxon>
        <taxon>Vibrio</taxon>
    </lineage>
</organism>
<dbReference type="OrthoDB" id="9794638at2"/>
<dbReference type="RefSeq" id="WP_124937144.1">
    <property type="nucleotide sequence ID" value="NZ_RJVQ01000003.1"/>
</dbReference>
<dbReference type="InterPro" id="IPR012349">
    <property type="entry name" value="Split_barrel_FMN-bd"/>
</dbReference>
<dbReference type="GO" id="GO:0010181">
    <property type="term" value="F:FMN binding"/>
    <property type="evidence" value="ECO:0007669"/>
    <property type="project" value="InterPro"/>
</dbReference>
<feature type="domain" description="Flavin reductase like" evidence="1">
    <location>
        <begin position="23"/>
        <end position="176"/>
    </location>
</feature>
<evidence type="ECO:0000313" key="3">
    <source>
        <dbReference type="Proteomes" id="UP000281112"/>
    </source>
</evidence>
<dbReference type="EMBL" id="RJVQ01000003">
    <property type="protein sequence ID" value="RQW63737.1"/>
    <property type="molecule type" value="Genomic_DNA"/>
</dbReference>
<dbReference type="SUPFAM" id="SSF50475">
    <property type="entry name" value="FMN-binding split barrel"/>
    <property type="match status" value="1"/>
</dbReference>
<dbReference type="Proteomes" id="UP000281112">
    <property type="component" value="Unassembled WGS sequence"/>
</dbReference>
<dbReference type="AlphaFoldDB" id="A0A3N9THJ7"/>
<keyword evidence="3" id="KW-1185">Reference proteome</keyword>
<dbReference type="PANTHER" id="PTHR43812:SF2">
    <property type="entry name" value="FLAVIN REDUCTASE LIKE DOMAIN-CONTAINING PROTEIN"/>
    <property type="match status" value="1"/>
</dbReference>
<protein>
    <submittedName>
        <fullName evidence="2">Flavin reductase family protein</fullName>
    </submittedName>
</protein>
<dbReference type="PANTHER" id="PTHR43812">
    <property type="entry name" value="BLR2425 PROTEIN"/>
    <property type="match status" value="1"/>
</dbReference>
<evidence type="ECO:0000313" key="2">
    <source>
        <dbReference type="EMBL" id="RQW63737.1"/>
    </source>
</evidence>
<sequence>MSTDIHFYEPTKGHQLKHNPFKAIIAPRPIGWISTRSTEGKNNLAPYSFFNAFSDTPPIVGFVSCGWKDSVENVQKTGVFGWNLTTRTLAEQMNMSSKSVAADIDEFELSGLTAKESKLINAPIVAESPVSFECKLTQLIRLTNAKSQEIDNWLVMGEVIGVHINHDYLVDGVYQTTLAQPVMRAGGLGTYYGINDEDKFELIRPQ</sequence>
<reference evidence="2 3" key="1">
    <citation type="submission" date="2018-11" db="EMBL/GenBank/DDBJ databases">
        <title>Vibrio LJC006 sp. nov., isolated from seawater during the bloom of the enteromorpha.</title>
        <authorList>
            <person name="Liang J."/>
        </authorList>
    </citation>
    <scope>NUCLEOTIDE SEQUENCE [LARGE SCALE GENOMIC DNA]</scope>
    <source>
        <strain evidence="2 3">LJC006</strain>
    </source>
</reference>
<comment type="caution">
    <text evidence="2">The sequence shown here is derived from an EMBL/GenBank/DDBJ whole genome shotgun (WGS) entry which is preliminary data.</text>
</comment>
<dbReference type="Gene3D" id="2.30.110.10">
    <property type="entry name" value="Electron Transport, Fmn-binding Protein, Chain A"/>
    <property type="match status" value="1"/>
</dbReference>